<reference evidence="1" key="1">
    <citation type="submission" date="2021-05" db="EMBL/GenBank/DDBJ databases">
        <authorList>
            <person name="Alioto T."/>
            <person name="Alioto T."/>
            <person name="Gomez Garrido J."/>
        </authorList>
    </citation>
    <scope>NUCLEOTIDE SEQUENCE</scope>
</reference>
<evidence type="ECO:0000313" key="1">
    <source>
        <dbReference type="EMBL" id="CAG6543265.1"/>
    </source>
</evidence>
<dbReference type="AlphaFoldDB" id="A0A8D8MX22"/>
<sequence>MPQNVVPHARSVATRATLKIFSDSEERPQRMVVRPARTTLKVLFHVLLLNRLKITSVANLVQSQTFAAISLNEFGQPCHEEDLSDTYGHVLPLAYLEQETLLSVVLSDFFQFCLQVQNNVLERFFSFPRAFGLYSINQRNSIDLDKFHGLESFLVGLRFVFDFNLGNLELGSIHCGKLFPPPFFLSAPEKRISLAIFKNCTALFSFQ</sequence>
<dbReference type="EMBL" id="HBUE01334995">
    <property type="protein sequence ID" value="CAG6595389.1"/>
    <property type="molecule type" value="Transcribed_RNA"/>
</dbReference>
<dbReference type="EMBL" id="HBUE01228233">
    <property type="protein sequence ID" value="CAG6543265.1"/>
    <property type="molecule type" value="Transcribed_RNA"/>
</dbReference>
<organism evidence="1">
    <name type="scientific">Culex pipiens</name>
    <name type="common">House mosquito</name>
    <dbReference type="NCBI Taxonomy" id="7175"/>
    <lineage>
        <taxon>Eukaryota</taxon>
        <taxon>Metazoa</taxon>
        <taxon>Ecdysozoa</taxon>
        <taxon>Arthropoda</taxon>
        <taxon>Hexapoda</taxon>
        <taxon>Insecta</taxon>
        <taxon>Pterygota</taxon>
        <taxon>Neoptera</taxon>
        <taxon>Endopterygota</taxon>
        <taxon>Diptera</taxon>
        <taxon>Nematocera</taxon>
        <taxon>Culicoidea</taxon>
        <taxon>Culicidae</taxon>
        <taxon>Culicinae</taxon>
        <taxon>Culicini</taxon>
        <taxon>Culex</taxon>
        <taxon>Culex</taxon>
    </lineage>
</organism>
<protein>
    <submittedName>
        <fullName evidence="1">(northern house mosquito) hypothetical protein</fullName>
    </submittedName>
</protein>
<name>A0A8D8MX22_CULPI</name>
<dbReference type="EMBL" id="HBUE01228237">
    <property type="protein sequence ID" value="CAG6543267.1"/>
    <property type="molecule type" value="Transcribed_RNA"/>
</dbReference>
<accession>A0A8D8MX22</accession>
<proteinExistence type="predicted"/>
<dbReference type="EMBL" id="HBUE01334991">
    <property type="protein sequence ID" value="CAG6595387.1"/>
    <property type="molecule type" value="Transcribed_RNA"/>
</dbReference>